<feature type="domain" description="AB hydrolase-1" evidence="1">
    <location>
        <begin position="58"/>
        <end position="279"/>
    </location>
</feature>
<dbReference type="SUPFAM" id="SSF53474">
    <property type="entry name" value="alpha/beta-Hydrolases"/>
    <property type="match status" value="1"/>
</dbReference>
<name>A0ABX0RJI9_9GAMM</name>
<evidence type="ECO:0000313" key="3">
    <source>
        <dbReference type="Proteomes" id="UP001515780"/>
    </source>
</evidence>
<dbReference type="PANTHER" id="PTHR43798">
    <property type="entry name" value="MONOACYLGLYCEROL LIPASE"/>
    <property type="match status" value="1"/>
</dbReference>
<dbReference type="Gene3D" id="3.40.50.1820">
    <property type="entry name" value="alpha/beta hydrolase"/>
    <property type="match status" value="1"/>
</dbReference>
<evidence type="ECO:0000313" key="2">
    <source>
        <dbReference type="EMBL" id="NIG17269.1"/>
    </source>
</evidence>
<protein>
    <submittedName>
        <fullName evidence="2">Alpha/beta hydrolase</fullName>
    </submittedName>
</protein>
<dbReference type="Proteomes" id="UP001515780">
    <property type="component" value="Unassembled WGS sequence"/>
</dbReference>
<comment type="caution">
    <text evidence="2">The sequence shown here is derived from an EMBL/GenBank/DDBJ whole genome shotgun (WGS) entry which is preliminary data.</text>
</comment>
<dbReference type="RefSeq" id="WP_166718893.1">
    <property type="nucleotide sequence ID" value="NZ_VWXC01000001.1"/>
</dbReference>
<keyword evidence="3" id="KW-1185">Reference proteome</keyword>
<gene>
    <name evidence="2" type="ORF">F3J37_01080</name>
</gene>
<dbReference type="EMBL" id="VWXC01000001">
    <property type="protein sequence ID" value="NIG17269.1"/>
    <property type="molecule type" value="Genomic_DNA"/>
</dbReference>
<dbReference type="InterPro" id="IPR050266">
    <property type="entry name" value="AB_hydrolase_sf"/>
</dbReference>
<sequence>MFANVNGKKIFFDVVGEGLSTATPELKPRPTFVVLHCASGFDHGYLRNSLHQLSLFGQIVYIDLPGSGRSKHVDVKTITFESMADDVKGMIDYLGIQSPYIFAHCAGGFVAQHFAIRHPGVAKGLILVNTAPSYTKSHDQVAPNPMLNERATEDIVNTCLRVYAPGVVSEETLTQELVDKMLKEVGPYFFAEDYMDMYDSVFSFTGMNVEMLDHFVTEIYPKFDVREEIKQIDIPTLIVAGSQDWLTPPSGARLMHKNIKNSIYREFAESCHLSFAEKPQSFIGCVEGFLDLQKA</sequence>
<evidence type="ECO:0000259" key="1">
    <source>
        <dbReference type="Pfam" id="PF00561"/>
    </source>
</evidence>
<proteinExistence type="predicted"/>
<accession>A0ABX0RJI9</accession>
<organism evidence="2 3">
    <name type="scientific">Candidatus Pantoea communis</name>
    <dbReference type="NCBI Taxonomy" id="2608354"/>
    <lineage>
        <taxon>Bacteria</taxon>
        <taxon>Pseudomonadati</taxon>
        <taxon>Pseudomonadota</taxon>
        <taxon>Gammaproteobacteria</taxon>
        <taxon>Enterobacterales</taxon>
        <taxon>Erwiniaceae</taxon>
        <taxon>Pantoea</taxon>
    </lineage>
</organism>
<dbReference type="InterPro" id="IPR000073">
    <property type="entry name" value="AB_hydrolase_1"/>
</dbReference>
<keyword evidence="2" id="KW-0378">Hydrolase</keyword>
<dbReference type="Pfam" id="PF00561">
    <property type="entry name" value="Abhydrolase_1"/>
    <property type="match status" value="1"/>
</dbReference>
<reference evidence="2 3" key="1">
    <citation type="journal article" date="2019" name="bioRxiv">
        <title>Bacteria contribute to plant secondary compound degradation in a generalist herbivore system.</title>
        <authorList>
            <person name="Francoeur C.B."/>
            <person name="Khadempour L."/>
            <person name="Moreira-Soto R.D."/>
            <person name="Gotting K."/>
            <person name="Book A.J."/>
            <person name="Pinto-Tomas A.A."/>
            <person name="Keefover-Ring K."/>
            <person name="Currie C.R."/>
        </authorList>
    </citation>
    <scope>NUCLEOTIDE SEQUENCE [LARGE SCALE GENOMIC DNA]</scope>
    <source>
        <strain evidence="2">Al-1710</strain>
    </source>
</reference>
<dbReference type="InterPro" id="IPR029058">
    <property type="entry name" value="AB_hydrolase_fold"/>
</dbReference>
<dbReference type="GO" id="GO:0016787">
    <property type="term" value="F:hydrolase activity"/>
    <property type="evidence" value="ECO:0007669"/>
    <property type="project" value="UniProtKB-KW"/>
</dbReference>